<feature type="domain" description="EH" evidence="2">
    <location>
        <begin position="278"/>
        <end position="367"/>
    </location>
</feature>
<dbReference type="GO" id="GO:0006897">
    <property type="term" value="P:endocytosis"/>
    <property type="evidence" value="ECO:0007669"/>
    <property type="project" value="TreeGrafter"/>
</dbReference>
<evidence type="ECO:0000313" key="5">
    <source>
        <dbReference type="Proteomes" id="UP000001070"/>
    </source>
</evidence>
<feature type="domain" description="EF-hand" evidence="3">
    <location>
        <begin position="311"/>
        <end position="346"/>
    </location>
</feature>
<dbReference type="CDD" id="cd00052">
    <property type="entry name" value="EH"/>
    <property type="match status" value="1"/>
</dbReference>
<feature type="compositionally biased region" description="Low complexity" evidence="1">
    <location>
        <begin position="185"/>
        <end position="196"/>
    </location>
</feature>
<dbReference type="InterPro" id="IPR000261">
    <property type="entry name" value="EH_dom"/>
</dbReference>
<dbReference type="PANTHER" id="PTHR11216:SF174">
    <property type="entry name" value="GH06923P"/>
    <property type="match status" value="1"/>
</dbReference>
<sequence length="971" mass="102897">MEEVTLTEPETRFYSELFQCCDVENAGKVPMLKATELFRSADIANETVIEITALAGIPATALHISRAQFYSCLKLIAAHQEAVPLRQELIAATVPLPLPHFGWKEAATAPPASTTNENGLGALPPPPPTDRRNSLRRNSQQQQQQQQQQLQQLDQLQDASDVPSTDSEVEQNESSCGDNFDELAGADVAVVSSSSSRETRRRGAGGSPEAWSTNSDSPTPTNSVAERPWAQDTLWQGLLGDEHRQLLGTEEESSDRHSSDDDDNESELTTLYQITPEQREYYNKQFRTVQRDPHGLLSGQAARIFFEKSRIPVEELRHIWQLCDVTRDGALSLSEFTAAMHLVVLRRNNIPLPSSLPHCLHPNVLAKTLSTSSSSTAHIPQEPPEADLLHLNDDDEDEHTDNTIISSSQAKPRPLPNDKNIMNLSSISTSSQASTSSSRREVTTTTASATTPPVLKNRSISNSPNVEKANQSASAVSATTTTAATASTSVAAAAAALTTNDAASQWTKFSESPTTTSTASGAGTVAAAVAATAASGATATAAPAVSSPGLKPALFDMKRTAQDVGSNPQILHPVPLRVTPIGTAIATAGDQSSQQASSTSANDMDGVVVLREDSPNAMAMAMAMATSTTATATSTHNNQSGTHRDRDSISIQSSDLRAIQRPQAKKLPAKNIGALPPPPQREPSIGSVGVSEPPDQAVPLPVVYATTTLSAKKEPPPLPPPRPHRHARSSSLDLNKFKIGTAGSQQPEITAQASFDMQTSAGFADFTHFADDANVLDGGSGSSSSSNANAHINAASEQQQHSLPPVPPPPAFVPPTRITLQTQQRISAFEVYRKPQTPAPASGATSTSTTSTAASQLPNAETFEKRVTAISDSLRHVSFKHNQTSTTELLQRLREQNNSLLHLCNDLSDELLSVQTCKEEMRFKLESLASAADGGGATAHAPTRTGSSISAPVTANVTGGSSGSAGGHTNV</sequence>
<dbReference type="STRING" id="7222.B4JAD1"/>
<feature type="region of interest" description="Disordered" evidence="1">
    <location>
        <begin position="833"/>
        <end position="859"/>
    </location>
</feature>
<feature type="region of interest" description="Disordered" evidence="1">
    <location>
        <begin position="371"/>
        <end position="473"/>
    </location>
</feature>
<dbReference type="PANTHER" id="PTHR11216">
    <property type="entry name" value="EH DOMAIN"/>
    <property type="match status" value="1"/>
</dbReference>
<dbReference type="PhylomeDB" id="B4JAD1"/>
<dbReference type="KEGG" id="dgr:6561576"/>
<dbReference type="Pfam" id="PF12763">
    <property type="entry name" value="EH"/>
    <property type="match status" value="1"/>
</dbReference>
<feature type="compositionally biased region" description="Low complexity" evidence="1">
    <location>
        <begin position="212"/>
        <end position="223"/>
    </location>
</feature>
<evidence type="ECO:0000256" key="1">
    <source>
        <dbReference type="SAM" id="MobiDB-lite"/>
    </source>
</evidence>
<feature type="region of interest" description="Disordered" evidence="1">
    <location>
        <begin position="709"/>
        <end position="730"/>
    </location>
</feature>
<feature type="region of interest" description="Disordered" evidence="1">
    <location>
        <begin position="777"/>
        <end position="810"/>
    </location>
</feature>
<dbReference type="SMART" id="SM00027">
    <property type="entry name" value="EH"/>
    <property type="match status" value="1"/>
</dbReference>
<keyword evidence="5" id="KW-1185">Reference proteome</keyword>
<dbReference type="PROSITE" id="PS50222">
    <property type="entry name" value="EF_HAND_2"/>
    <property type="match status" value="1"/>
</dbReference>
<dbReference type="OMA" id="QCCDVEN"/>
<feature type="compositionally biased region" description="Polar residues" evidence="1">
    <location>
        <begin position="162"/>
        <end position="177"/>
    </location>
</feature>
<feature type="compositionally biased region" description="Low complexity" evidence="1">
    <location>
        <begin position="782"/>
        <end position="796"/>
    </location>
</feature>
<feature type="region of interest" description="Disordered" evidence="1">
    <location>
        <begin position="933"/>
        <end position="971"/>
    </location>
</feature>
<feature type="compositionally biased region" description="Polar residues" evidence="1">
    <location>
        <begin position="458"/>
        <end position="471"/>
    </location>
</feature>
<dbReference type="GO" id="GO:0005509">
    <property type="term" value="F:calcium ion binding"/>
    <property type="evidence" value="ECO:0007669"/>
    <property type="project" value="InterPro"/>
</dbReference>
<dbReference type="AlphaFoldDB" id="B4JAD1"/>
<dbReference type="InterPro" id="IPR002048">
    <property type="entry name" value="EF_hand_dom"/>
</dbReference>
<dbReference type="InParanoid" id="B4JAD1"/>
<dbReference type="PROSITE" id="PS50031">
    <property type="entry name" value="EH"/>
    <property type="match status" value="1"/>
</dbReference>
<feature type="compositionally biased region" description="Gly residues" evidence="1">
    <location>
        <begin position="960"/>
        <end position="971"/>
    </location>
</feature>
<feature type="region of interest" description="Disordered" evidence="1">
    <location>
        <begin position="628"/>
        <end position="648"/>
    </location>
</feature>
<feature type="region of interest" description="Disordered" evidence="1">
    <location>
        <begin position="106"/>
        <end position="227"/>
    </location>
</feature>
<feature type="region of interest" description="Disordered" evidence="1">
    <location>
        <begin position="248"/>
        <end position="267"/>
    </location>
</feature>
<dbReference type="SUPFAM" id="SSF47473">
    <property type="entry name" value="EF-hand"/>
    <property type="match status" value="2"/>
</dbReference>
<dbReference type="SMR" id="B4JAD1"/>
<evidence type="ECO:0000259" key="2">
    <source>
        <dbReference type="PROSITE" id="PS50031"/>
    </source>
</evidence>
<reference evidence="4 5" key="1">
    <citation type="journal article" date="2007" name="Nature">
        <title>Evolution of genes and genomes on the Drosophila phylogeny.</title>
        <authorList>
            <consortium name="Drosophila 12 Genomes Consortium"/>
            <person name="Clark A.G."/>
            <person name="Eisen M.B."/>
            <person name="Smith D.R."/>
            <person name="Bergman C.M."/>
            <person name="Oliver B."/>
            <person name="Markow T.A."/>
            <person name="Kaufman T.C."/>
            <person name="Kellis M."/>
            <person name="Gelbart W."/>
            <person name="Iyer V.N."/>
            <person name="Pollard D.A."/>
            <person name="Sackton T.B."/>
            <person name="Larracuente A.M."/>
            <person name="Singh N.D."/>
            <person name="Abad J.P."/>
            <person name="Abt D.N."/>
            <person name="Adryan B."/>
            <person name="Aguade M."/>
            <person name="Akashi H."/>
            <person name="Anderson W.W."/>
            <person name="Aquadro C.F."/>
            <person name="Ardell D.H."/>
            <person name="Arguello R."/>
            <person name="Artieri C.G."/>
            <person name="Barbash D.A."/>
            <person name="Barker D."/>
            <person name="Barsanti P."/>
            <person name="Batterham P."/>
            <person name="Batzoglou S."/>
            <person name="Begun D."/>
            <person name="Bhutkar A."/>
            <person name="Blanco E."/>
            <person name="Bosak S.A."/>
            <person name="Bradley R.K."/>
            <person name="Brand A.D."/>
            <person name="Brent M.R."/>
            <person name="Brooks A.N."/>
            <person name="Brown R.H."/>
            <person name="Butlin R.K."/>
            <person name="Caggese C."/>
            <person name="Calvi B.R."/>
            <person name="Bernardo de Carvalho A."/>
            <person name="Caspi A."/>
            <person name="Castrezana S."/>
            <person name="Celniker S.E."/>
            <person name="Chang J.L."/>
            <person name="Chapple C."/>
            <person name="Chatterji S."/>
            <person name="Chinwalla A."/>
            <person name="Civetta A."/>
            <person name="Clifton S.W."/>
            <person name="Comeron J.M."/>
            <person name="Costello J.C."/>
            <person name="Coyne J.A."/>
            <person name="Daub J."/>
            <person name="David R.G."/>
            <person name="Delcher A.L."/>
            <person name="Delehaunty K."/>
            <person name="Do C.B."/>
            <person name="Ebling H."/>
            <person name="Edwards K."/>
            <person name="Eickbush T."/>
            <person name="Evans J.D."/>
            <person name="Filipski A."/>
            <person name="Findeiss S."/>
            <person name="Freyhult E."/>
            <person name="Fulton L."/>
            <person name="Fulton R."/>
            <person name="Garcia A.C."/>
            <person name="Gardiner A."/>
            <person name="Garfield D.A."/>
            <person name="Garvin B.E."/>
            <person name="Gibson G."/>
            <person name="Gilbert D."/>
            <person name="Gnerre S."/>
            <person name="Godfrey J."/>
            <person name="Good R."/>
            <person name="Gotea V."/>
            <person name="Gravely B."/>
            <person name="Greenberg A.J."/>
            <person name="Griffiths-Jones S."/>
            <person name="Gross S."/>
            <person name="Guigo R."/>
            <person name="Gustafson E.A."/>
            <person name="Haerty W."/>
            <person name="Hahn M.W."/>
            <person name="Halligan D.L."/>
            <person name="Halpern A.L."/>
            <person name="Halter G.M."/>
            <person name="Han M.V."/>
            <person name="Heger A."/>
            <person name="Hillier L."/>
            <person name="Hinrichs A.S."/>
            <person name="Holmes I."/>
            <person name="Hoskins R.A."/>
            <person name="Hubisz M.J."/>
            <person name="Hultmark D."/>
            <person name="Huntley M.A."/>
            <person name="Jaffe D.B."/>
            <person name="Jagadeeshan S."/>
            <person name="Jeck W.R."/>
            <person name="Johnson J."/>
            <person name="Jones C.D."/>
            <person name="Jordan W.C."/>
            <person name="Karpen G.H."/>
            <person name="Kataoka E."/>
            <person name="Keightley P.D."/>
            <person name="Kheradpour P."/>
            <person name="Kirkness E.F."/>
            <person name="Koerich L.B."/>
            <person name="Kristiansen K."/>
            <person name="Kudrna D."/>
            <person name="Kulathinal R.J."/>
            <person name="Kumar S."/>
            <person name="Kwok R."/>
            <person name="Lander E."/>
            <person name="Langley C.H."/>
            <person name="Lapoint R."/>
            <person name="Lazzaro B.P."/>
            <person name="Lee S.J."/>
            <person name="Levesque L."/>
            <person name="Li R."/>
            <person name="Lin C.F."/>
            <person name="Lin M.F."/>
            <person name="Lindblad-Toh K."/>
            <person name="Llopart A."/>
            <person name="Long M."/>
            <person name="Low L."/>
            <person name="Lozovsky E."/>
            <person name="Lu J."/>
            <person name="Luo M."/>
            <person name="Machado C.A."/>
            <person name="Makalowski W."/>
            <person name="Marzo M."/>
            <person name="Matsuda M."/>
            <person name="Matzkin L."/>
            <person name="McAllister B."/>
            <person name="McBride C.S."/>
            <person name="McKernan B."/>
            <person name="McKernan K."/>
            <person name="Mendez-Lago M."/>
            <person name="Minx P."/>
            <person name="Mollenhauer M.U."/>
            <person name="Montooth K."/>
            <person name="Mount S.M."/>
            <person name="Mu X."/>
            <person name="Myers E."/>
            <person name="Negre B."/>
            <person name="Newfeld S."/>
            <person name="Nielsen R."/>
            <person name="Noor M.A."/>
            <person name="O'Grady P."/>
            <person name="Pachter L."/>
            <person name="Papaceit M."/>
            <person name="Parisi M.J."/>
            <person name="Parisi M."/>
            <person name="Parts L."/>
            <person name="Pedersen J.S."/>
            <person name="Pesole G."/>
            <person name="Phillippy A.M."/>
            <person name="Ponting C.P."/>
            <person name="Pop M."/>
            <person name="Porcelli D."/>
            <person name="Powell J.R."/>
            <person name="Prohaska S."/>
            <person name="Pruitt K."/>
            <person name="Puig M."/>
            <person name="Quesneville H."/>
            <person name="Ram K.R."/>
            <person name="Rand D."/>
            <person name="Rasmussen M.D."/>
            <person name="Reed L.K."/>
            <person name="Reenan R."/>
            <person name="Reily A."/>
            <person name="Remington K.A."/>
            <person name="Rieger T.T."/>
            <person name="Ritchie M.G."/>
            <person name="Robin C."/>
            <person name="Rogers Y.H."/>
            <person name="Rohde C."/>
            <person name="Rozas J."/>
            <person name="Rubenfield M.J."/>
            <person name="Ruiz A."/>
            <person name="Russo S."/>
            <person name="Salzberg S.L."/>
            <person name="Sanchez-Gracia A."/>
            <person name="Saranga D.J."/>
            <person name="Sato H."/>
            <person name="Schaeffer S.W."/>
            <person name="Schatz M.C."/>
            <person name="Schlenke T."/>
            <person name="Schwartz R."/>
            <person name="Segarra C."/>
            <person name="Singh R.S."/>
            <person name="Sirot L."/>
            <person name="Sirota M."/>
            <person name="Sisneros N.B."/>
            <person name="Smith C.D."/>
            <person name="Smith T.F."/>
            <person name="Spieth J."/>
            <person name="Stage D.E."/>
            <person name="Stark A."/>
            <person name="Stephan W."/>
            <person name="Strausberg R.L."/>
            <person name="Strempel S."/>
            <person name="Sturgill D."/>
            <person name="Sutton G."/>
            <person name="Sutton G.G."/>
            <person name="Tao W."/>
            <person name="Teichmann S."/>
            <person name="Tobari Y.N."/>
            <person name="Tomimura Y."/>
            <person name="Tsolas J.M."/>
            <person name="Valente V.L."/>
            <person name="Venter E."/>
            <person name="Venter J.C."/>
            <person name="Vicario S."/>
            <person name="Vieira F.G."/>
            <person name="Vilella A.J."/>
            <person name="Villasante A."/>
            <person name="Walenz B."/>
            <person name="Wang J."/>
            <person name="Wasserman M."/>
            <person name="Watts T."/>
            <person name="Wilson D."/>
            <person name="Wilson R.K."/>
            <person name="Wing R.A."/>
            <person name="Wolfner M.F."/>
            <person name="Wong A."/>
            <person name="Wong G.K."/>
            <person name="Wu C.I."/>
            <person name="Wu G."/>
            <person name="Yamamoto D."/>
            <person name="Yang H.P."/>
            <person name="Yang S.P."/>
            <person name="Yorke J.A."/>
            <person name="Yoshida K."/>
            <person name="Zdobnov E."/>
            <person name="Zhang P."/>
            <person name="Zhang Y."/>
            <person name="Zimin A.V."/>
            <person name="Baldwin J."/>
            <person name="Abdouelleil A."/>
            <person name="Abdulkadir J."/>
            <person name="Abebe A."/>
            <person name="Abera B."/>
            <person name="Abreu J."/>
            <person name="Acer S.C."/>
            <person name="Aftuck L."/>
            <person name="Alexander A."/>
            <person name="An P."/>
            <person name="Anderson E."/>
            <person name="Anderson S."/>
            <person name="Arachi H."/>
            <person name="Azer M."/>
            <person name="Bachantsang P."/>
            <person name="Barry A."/>
            <person name="Bayul T."/>
            <person name="Berlin A."/>
            <person name="Bessette D."/>
            <person name="Bloom T."/>
            <person name="Blye J."/>
            <person name="Boguslavskiy L."/>
            <person name="Bonnet C."/>
            <person name="Boukhgalter B."/>
            <person name="Bourzgui I."/>
            <person name="Brown A."/>
            <person name="Cahill P."/>
            <person name="Channer S."/>
            <person name="Cheshatsang Y."/>
            <person name="Chuda L."/>
            <person name="Citroen M."/>
            <person name="Collymore A."/>
            <person name="Cooke P."/>
            <person name="Costello M."/>
            <person name="D'Aco K."/>
            <person name="Daza R."/>
            <person name="De Haan G."/>
            <person name="DeGray S."/>
            <person name="DeMaso C."/>
            <person name="Dhargay N."/>
            <person name="Dooley K."/>
            <person name="Dooley E."/>
            <person name="Doricent M."/>
            <person name="Dorje P."/>
            <person name="Dorjee K."/>
            <person name="Dupes A."/>
            <person name="Elong R."/>
            <person name="Falk J."/>
            <person name="Farina A."/>
            <person name="Faro S."/>
            <person name="Ferguson D."/>
            <person name="Fisher S."/>
            <person name="Foley C.D."/>
            <person name="Franke A."/>
            <person name="Friedrich D."/>
            <person name="Gadbois L."/>
            <person name="Gearin G."/>
            <person name="Gearin C.R."/>
            <person name="Giannoukos G."/>
            <person name="Goode T."/>
            <person name="Graham J."/>
            <person name="Grandbois E."/>
            <person name="Grewal S."/>
            <person name="Gyaltsen K."/>
            <person name="Hafez N."/>
            <person name="Hagos B."/>
            <person name="Hall J."/>
            <person name="Henson C."/>
            <person name="Hollinger A."/>
            <person name="Honan T."/>
            <person name="Huard M.D."/>
            <person name="Hughes L."/>
            <person name="Hurhula B."/>
            <person name="Husby M.E."/>
            <person name="Kamat A."/>
            <person name="Kanga B."/>
            <person name="Kashin S."/>
            <person name="Khazanovich D."/>
            <person name="Kisner P."/>
            <person name="Lance K."/>
            <person name="Lara M."/>
            <person name="Lee W."/>
            <person name="Lennon N."/>
            <person name="Letendre F."/>
            <person name="LeVine R."/>
            <person name="Lipovsky A."/>
            <person name="Liu X."/>
            <person name="Liu J."/>
            <person name="Liu S."/>
            <person name="Lokyitsang T."/>
            <person name="Lokyitsang Y."/>
            <person name="Lubonja R."/>
            <person name="Lui A."/>
            <person name="MacDonald P."/>
            <person name="Magnisalis V."/>
            <person name="Maru K."/>
            <person name="Matthews C."/>
            <person name="McCusker W."/>
            <person name="McDonough S."/>
            <person name="Mehta T."/>
            <person name="Meldrim J."/>
            <person name="Meneus L."/>
            <person name="Mihai O."/>
            <person name="Mihalev A."/>
            <person name="Mihova T."/>
            <person name="Mittelman R."/>
            <person name="Mlenga V."/>
            <person name="Montmayeur A."/>
            <person name="Mulrain L."/>
            <person name="Navidi A."/>
            <person name="Naylor J."/>
            <person name="Negash T."/>
            <person name="Nguyen T."/>
            <person name="Nguyen N."/>
            <person name="Nicol R."/>
            <person name="Norbu C."/>
            <person name="Norbu N."/>
            <person name="Novod N."/>
            <person name="O'Neill B."/>
            <person name="Osman S."/>
            <person name="Markiewicz E."/>
            <person name="Oyono O.L."/>
            <person name="Patti C."/>
            <person name="Phunkhang P."/>
            <person name="Pierre F."/>
            <person name="Priest M."/>
            <person name="Raghuraman S."/>
            <person name="Rege F."/>
            <person name="Reyes R."/>
            <person name="Rise C."/>
            <person name="Rogov P."/>
            <person name="Ross K."/>
            <person name="Ryan E."/>
            <person name="Settipalli S."/>
            <person name="Shea T."/>
            <person name="Sherpa N."/>
            <person name="Shi L."/>
            <person name="Shih D."/>
            <person name="Sparrow T."/>
            <person name="Spaulding J."/>
            <person name="Stalker J."/>
            <person name="Stange-Thomann N."/>
            <person name="Stavropoulos S."/>
            <person name="Stone C."/>
            <person name="Strader C."/>
            <person name="Tesfaye S."/>
            <person name="Thomson T."/>
            <person name="Thoulutsang Y."/>
            <person name="Thoulutsang D."/>
            <person name="Topham K."/>
            <person name="Topping I."/>
            <person name="Tsamla T."/>
            <person name="Vassiliev H."/>
            <person name="Vo A."/>
            <person name="Wangchuk T."/>
            <person name="Wangdi T."/>
            <person name="Weiand M."/>
            <person name="Wilkinson J."/>
            <person name="Wilson A."/>
            <person name="Yadav S."/>
            <person name="Young G."/>
            <person name="Yu Q."/>
            <person name="Zembek L."/>
            <person name="Zhong D."/>
            <person name="Zimmer A."/>
            <person name="Zwirko Z."/>
            <person name="Jaffe D.B."/>
            <person name="Alvarez P."/>
            <person name="Brockman W."/>
            <person name="Butler J."/>
            <person name="Chin C."/>
            <person name="Gnerre S."/>
            <person name="Grabherr M."/>
            <person name="Kleber M."/>
            <person name="Mauceli E."/>
            <person name="MacCallum I."/>
        </authorList>
    </citation>
    <scope>NUCLEOTIDE SEQUENCE [LARGE SCALE GENOMIC DNA]</scope>
    <source>
        <strain evidence="5">Tucson 15287-2541.00</strain>
    </source>
</reference>
<feature type="compositionally biased region" description="Low complexity" evidence="1">
    <location>
        <begin position="140"/>
        <end position="158"/>
    </location>
</feature>
<protein>
    <submittedName>
        <fullName evidence="4">GH11438</fullName>
    </submittedName>
</protein>
<feature type="compositionally biased region" description="Low complexity" evidence="1">
    <location>
        <begin position="839"/>
        <end position="855"/>
    </location>
</feature>
<dbReference type="FunCoup" id="B4JAD1">
    <property type="interactions" value="771"/>
</dbReference>
<dbReference type="InterPro" id="IPR011992">
    <property type="entry name" value="EF-hand-dom_pair"/>
</dbReference>
<gene>
    <name evidence="4" type="primary">Dgri\GH11438</name>
    <name evidence="4" type="ORF">Dgri_GH11438</name>
</gene>
<dbReference type="GO" id="GO:0005886">
    <property type="term" value="C:plasma membrane"/>
    <property type="evidence" value="ECO:0007669"/>
    <property type="project" value="TreeGrafter"/>
</dbReference>
<dbReference type="eggNOG" id="KOG1955">
    <property type="taxonomic scope" value="Eukaryota"/>
</dbReference>
<feature type="compositionally biased region" description="Low complexity" evidence="1">
    <location>
        <begin position="425"/>
        <end position="454"/>
    </location>
</feature>
<evidence type="ECO:0000313" key="4">
    <source>
        <dbReference type="EMBL" id="EDW03802.1"/>
    </source>
</evidence>
<accession>B4JAD1</accession>
<dbReference type="GO" id="GO:0005737">
    <property type="term" value="C:cytoplasm"/>
    <property type="evidence" value="ECO:0007669"/>
    <property type="project" value="TreeGrafter"/>
</dbReference>
<dbReference type="EMBL" id="CH916368">
    <property type="protein sequence ID" value="EDW03802.1"/>
    <property type="molecule type" value="Genomic_DNA"/>
</dbReference>
<dbReference type="OrthoDB" id="10045710at2759"/>
<dbReference type="GO" id="GO:0016197">
    <property type="term" value="P:endosomal transport"/>
    <property type="evidence" value="ECO:0007669"/>
    <property type="project" value="TreeGrafter"/>
</dbReference>
<feature type="region of interest" description="Disordered" evidence="1">
    <location>
        <begin position="661"/>
        <end position="694"/>
    </location>
</feature>
<dbReference type="Gene3D" id="1.10.238.10">
    <property type="entry name" value="EF-hand"/>
    <property type="match status" value="2"/>
</dbReference>
<proteinExistence type="predicted"/>
<name>B4JAD1_DROGR</name>
<organism evidence="5">
    <name type="scientific">Drosophila grimshawi</name>
    <name type="common">Hawaiian fruit fly</name>
    <name type="synonym">Idiomyia grimshawi</name>
    <dbReference type="NCBI Taxonomy" id="7222"/>
    <lineage>
        <taxon>Eukaryota</taxon>
        <taxon>Metazoa</taxon>
        <taxon>Ecdysozoa</taxon>
        <taxon>Arthropoda</taxon>
        <taxon>Hexapoda</taxon>
        <taxon>Insecta</taxon>
        <taxon>Pterygota</taxon>
        <taxon>Neoptera</taxon>
        <taxon>Endopterygota</taxon>
        <taxon>Diptera</taxon>
        <taxon>Brachycera</taxon>
        <taxon>Muscomorpha</taxon>
        <taxon>Ephydroidea</taxon>
        <taxon>Drosophilidae</taxon>
        <taxon>Drosophila</taxon>
        <taxon>Hawaiian Drosophila</taxon>
    </lineage>
</organism>
<dbReference type="Proteomes" id="UP000001070">
    <property type="component" value="Unassembled WGS sequence"/>
</dbReference>
<dbReference type="HOGENOM" id="CLU_014864_0_0_1"/>
<evidence type="ECO:0000259" key="3">
    <source>
        <dbReference type="PROSITE" id="PS50222"/>
    </source>
</evidence>
<feature type="compositionally biased region" description="Polar residues" evidence="1">
    <location>
        <begin position="944"/>
        <end position="958"/>
    </location>
</feature>